<evidence type="ECO:0000313" key="1">
    <source>
        <dbReference type="EMBL" id="RNB91169.1"/>
    </source>
</evidence>
<sequence>MPAIVGSVNVNSLSGVMNIGDVRTIAPQSVTKTFAGGGSFNSGTNLLINNPKSIIQIYDSEAEDQAVFIQRT</sequence>
<dbReference type="RefSeq" id="WP_122917021.1">
    <property type="nucleotide sequence ID" value="NZ_RHHQ01000006.1"/>
</dbReference>
<proteinExistence type="predicted"/>
<dbReference type="InterPro" id="IPR019618">
    <property type="entry name" value="Spore_germination_GerPA"/>
</dbReference>
<comment type="caution">
    <text evidence="1">The sequence shown here is derived from an EMBL/GenBank/DDBJ whole genome shotgun (WGS) entry which is preliminary data.</text>
</comment>
<name>A0A3M8DUI8_9BACL</name>
<organism evidence="1 2">
    <name type="scientific">Brevibacillus fluminis</name>
    <dbReference type="NCBI Taxonomy" id="511487"/>
    <lineage>
        <taxon>Bacteria</taxon>
        <taxon>Bacillati</taxon>
        <taxon>Bacillota</taxon>
        <taxon>Bacilli</taxon>
        <taxon>Bacillales</taxon>
        <taxon>Paenibacillaceae</taxon>
        <taxon>Brevibacillus</taxon>
    </lineage>
</organism>
<dbReference type="Proteomes" id="UP000271031">
    <property type="component" value="Unassembled WGS sequence"/>
</dbReference>
<dbReference type="EMBL" id="RHHQ01000006">
    <property type="protein sequence ID" value="RNB91169.1"/>
    <property type="molecule type" value="Genomic_DNA"/>
</dbReference>
<dbReference type="AlphaFoldDB" id="A0A3M8DUI8"/>
<protein>
    <submittedName>
        <fullName evidence="1">Spore germination protein</fullName>
    </submittedName>
</protein>
<dbReference type="OrthoDB" id="2691926at2"/>
<keyword evidence="2" id="KW-1185">Reference proteome</keyword>
<dbReference type="PANTHER" id="PTHR37808:SF3">
    <property type="entry name" value="SPORE GERMINATION PROTEIN GERPA-RELATED"/>
    <property type="match status" value="1"/>
</dbReference>
<dbReference type="PANTHER" id="PTHR37808">
    <property type="entry name" value="SPORE GERMINATION PROTEIN-LIKE PROTEIN YDZR-RELATED"/>
    <property type="match status" value="1"/>
</dbReference>
<evidence type="ECO:0000313" key="2">
    <source>
        <dbReference type="Proteomes" id="UP000271031"/>
    </source>
</evidence>
<accession>A0A3M8DUI8</accession>
<dbReference type="Pfam" id="PF10676">
    <property type="entry name" value="gerPA"/>
    <property type="match status" value="1"/>
</dbReference>
<gene>
    <name evidence="1" type="ORF">EDM56_06185</name>
</gene>
<reference evidence="1 2" key="1">
    <citation type="submission" date="2018-10" db="EMBL/GenBank/DDBJ databases">
        <title>Phylogenomics of Brevibacillus.</title>
        <authorList>
            <person name="Dunlap C."/>
        </authorList>
    </citation>
    <scope>NUCLEOTIDE SEQUENCE [LARGE SCALE GENOMIC DNA]</scope>
    <source>
        <strain evidence="1 2">JCM 15716</strain>
    </source>
</reference>